<comment type="caution">
    <text evidence="10">The sequence shown here is derived from an EMBL/GenBank/DDBJ whole genome shotgun (WGS) entry which is preliminary data.</text>
</comment>
<dbReference type="EMBL" id="SKBQ01000043">
    <property type="protein sequence ID" value="TPX12095.1"/>
    <property type="molecule type" value="Genomic_DNA"/>
</dbReference>
<dbReference type="InterPro" id="IPR037700">
    <property type="entry name" value="NUP88/NUP82"/>
</dbReference>
<dbReference type="GO" id="GO:0005643">
    <property type="term" value="C:nuclear pore"/>
    <property type="evidence" value="ECO:0007669"/>
    <property type="project" value="UniProtKB-SubCell"/>
</dbReference>
<dbReference type="OrthoDB" id="341482at2759"/>
<evidence type="ECO:0000256" key="7">
    <source>
        <dbReference type="ARBA" id="ARBA00023242"/>
    </source>
</evidence>
<dbReference type="AlphaFoldDB" id="A0A507AMY1"/>
<keyword evidence="7" id="KW-0539">Nucleus</keyword>
<feature type="compositionally biased region" description="Basic and acidic residues" evidence="9">
    <location>
        <begin position="830"/>
        <end position="845"/>
    </location>
</feature>
<evidence type="ECO:0000256" key="6">
    <source>
        <dbReference type="ARBA" id="ARBA00023132"/>
    </source>
</evidence>
<keyword evidence="11" id="KW-1185">Reference proteome</keyword>
<keyword evidence="8" id="KW-0175">Coiled coil</keyword>
<reference evidence="10 11" key="1">
    <citation type="submission" date="2019-06" db="EMBL/GenBank/DDBJ databases">
        <title>Draft genome sequence of the filamentous fungus Phialemoniopsis curvata isolated from diesel fuel.</title>
        <authorList>
            <person name="Varaljay V.A."/>
            <person name="Lyon W.J."/>
            <person name="Crouch A.L."/>
            <person name="Drake C.E."/>
            <person name="Hollomon J.M."/>
            <person name="Nadeau L.J."/>
            <person name="Nunn H.S."/>
            <person name="Stevenson B.S."/>
            <person name="Bojanowski C.L."/>
            <person name="Crookes-Goodson W.J."/>
        </authorList>
    </citation>
    <scope>NUCLEOTIDE SEQUENCE [LARGE SCALE GENOMIC DNA]</scope>
    <source>
        <strain evidence="10 11">D216</strain>
    </source>
</reference>
<feature type="region of interest" description="Disordered" evidence="9">
    <location>
        <begin position="830"/>
        <end position="856"/>
    </location>
</feature>
<keyword evidence="4" id="KW-0653">Protein transport</keyword>
<dbReference type="GO" id="GO:0006606">
    <property type="term" value="P:protein import into nucleus"/>
    <property type="evidence" value="ECO:0007669"/>
    <property type="project" value="TreeGrafter"/>
</dbReference>
<feature type="region of interest" description="Disordered" evidence="9">
    <location>
        <begin position="83"/>
        <end position="109"/>
    </location>
</feature>
<dbReference type="GO" id="GO:0006406">
    <property type="term" value="P:mRNA export from nucleus"/>
    <property type="evidence" value="ECO:0007669"/>
    <property type="project" value="TreeGrafter"/>
</dbReference>
<keyword evidence="3" id="KW-0509">mRNA transport</keyword>
<keyword evidence="6" id="KW-0906">Nuclear pore complex</keyword>
<organism evidence="10 11">
    <name type="scientific">Thyridium curvatum</name>
    <dbReference type="NCBI Taxonomy" id="1093900"/>
    <lineage>
        <taxon>Eukaryota</taxon>
        <taxon>Fungi</taxon>
        <taxon>Dikarya</taxon>
        <taxon>Ascomycota</taxon>
        <taxon>Pezizomycotina</taxon>
        <taxon>Sordariomycetes</taxon>
        <taxon>Sordariomycetidae</taxon>
        <taxon>Thyridiales</taxon>
        <taxon>Thyridiaceae</taxon>
        <taxon>Thyridium</taxon>
    </lineage>
</organism>
<evidence type="ECO:0000256" key="9">
    <source>
        <dbReference type="SAM" id="MobiDB-lite"/>
    </source>
</evidence>
<proteinExistence type="predicted"/>
<dbReference type="GO" id="GO:0017056">
    <property type="term" value="F:structural constituent of nuclear pore"/>
    <property type="evidence" value="ECO:0007669"/>
    <property type="project" value="InterPro"/>
</dbReference>
<evidence type="ECO:0000256" key="5">
    <source>
        <dbReference type="ARBA" id="ARBA00023010"/>
    </source>
</evidence>
<evidence type="ECO:0000313" key="11">
    <source>
        <dbReference type="Proteomes" id="UP000319257"/>
    </source>
</evidence>
<dbReference type="PANTHER" id="PTHR13257:SF0">
    <property type="entry name" value="NUCLEAR PORE COMPLEX PROTEIN NUP88"/>
    <property type="match status" value="1"/>
</dbReference>
<keyword evidence="5" id="KW-0811">Translocation</keyword>
<accession>A0A507AMY1</accession>
<evidence type="ECO:0000256" key="1">
    <source>
        <dbReference type="ARBA" id="ARBA00004567"/>
    </source>
</evidence>
<dbReference type="GO" id="GO:0000056">
    <property type="term" value="P:ribosomal small subunit export from nucleus"/>
    <property type="evidence" value="ECO:0007669"/>
    <property type="project" value="InterPro"/>
</dbReference>
<keyword evidence="2" id="KW-0813">Transport</keyword>
<evidence type="ECO:0000313" key="10">
    <source>
        <dbReference type="EMBL" id="TPX12095.1"/>
    </source>
</evidence>
<dbReference type="GeneID" id="41974657"/>
<comment type="subcellular location">
    <subcellularLocation>
        <location evidence="1">Nucleus</location>
        <location evidence="1">Nuclear pore complex</location>
    </subcellularLocation>
</comment>
<evidence type="ECO:0000256" key="3">
    <source>
        <dbReference type="ARBA" id="ARBA00022816"/>
    </source>
</evidence>
<name>A0A507AMY1_9PEZI</name>
<dbReference type="Proteomes" id="UP000319257">
    <property type="component" value="Unassembled WGS sequence"/>
</dbReference>
<protein>
    <submittedName>
        <fullName evidence="10">Uncharacterized protein</fullName>
    </submittedName>
</protein>
<gene>
    <name evidence="10" type="ORF">E0L32_007210</name>
</gene>
<feature type="coiled-coil region" evidence="8">
    <location>
        <begin position="742"/>
        <end position="769"/>
    </location>
</feature>
<dbReference type="InParanoid" id="A0A507AMY1"/>
<evidence type="ECO:0000256" key="2">
    <source>
        <dbReference type="ARBA" id="ARBA00022448"/>
    </source>
</evidence>
<evidence type="ECO:0000256" key="8">
    <source>
        <dbReference type="SAM" id="Coils"/>
    </source>
</evidence>
<sequence>MPKIRSYTPAWLTAPAPGHTLFVETERASRSSTYSPYGAAKAAEPGPKRTIARRGTEVFIANGREIKWGDLVHLKETYEPKSGRTSAGIRIKREDSDSFPPEDANGDSRFAQGFRSIKTPVADEIKQLIISPHSDLLAVVTTHTVHVCLLPDPSHLTAEDTGIIKPKYFTLGPTTHVTSKSPVAAALWHPLGVKGSALVTVTQDAVVRMWEISPTDRWSFDSPSLAIDLRKLADGTSLDQDFSASTSTTNKTFSPDSFDMEVAAACFGGRRSGGWSTMTLWIAMRGGDVYALCPLLPQKWAPPPMLIESLSVSIVAKVAALEDDPEVSAQAKLLAQQQLEWMADLDNQEPRVMEAAPGDPELLVYTRPTHPGVVPRLQGPFDLDLDPETGRDEDDELTDIFAIGEKLDVGDLMEGEDEDLELGDIDHEGLPLSVLCLLSPSGRVRICIDFDGVEAKWLPPRNKSRSSRLLEEIDVPTLLTFQTLDMLRPSEEEDCIDISWPVFTPDVTSRYSFYVTHPFGMTYVSLSPWVFRLAGELGAGPEDGQDFRIGLMVKGENSTRERIYTHPQPATFAACTAIRDPDLGYFILSATPQGAVAVNFDTPEDDFEAPVMAVASPTPEVQSKEQLEVLCAPRPPFQPPEEFDQRSDLPKLFEMMKTSKYRSLMQQEVRLSGATLNMFTNVHHAVGGESGRLNKAAAQLFTRLDNLPAELAEQVRKAEGVKQKVDGITGVDANPKSPTPDSERLLRRLEAAKARQEELAQRMEKLKRTINRATPRELSDKERAWMDEVASVQSSISPGEAGLRPARVKQHWKRLEEVKALKEDLLKQAEKLQQKPPGEAREEPLSRSLSNRKIPPEIRKVKVAQVQSLLERETALVEAVKNRLERLSVG</sequence>
<dbReference type="RefSeq" id="XP_030993806.1">
    <property type="nucleotide sequence ID" value="XM_031141929.1"/>
</dbReference>
<dbReference type="GO" id="GO:0000055">
    <property type="term" value="P:ribosomal large subunit export from nucleus"/>
    <property type="evidence" value="ECO:0007669"/>
    <property type="project" value="InterPro"/>
</dbReference>
<dbReference type="PANTHER" id="PTHR13257">
    <property type="entry name" value="NUCLEOPORIN NUP84-RELATED"/>
    <property type="match status" value="1"/>
</dbReference>
<evidence type="ECO:0000256" key="4">
    <source>
        <dbReference type="ARBA" id="ARBA00022927"/>
    </source>
</evidence>
<dbReference type="STRING" id="1093900.A0A507AMY1"/>